<evidence type="ECO:0000313" key="3">
    <source>
        <dbReference type="Proteomes" id="UP000321617"/>
    </source>
</evidence>
<feature type="domain" description="Fe2OG dioxygenase" evidence="1">
    <location>
        <begin position="80"/>
        <end position="182"/>
    </location>
</feature>
<proteinExistence type="predicted"/>
<gene>
    <name evidence="2" type="ORF">LX16_5203</name>
</gene>
<protein>
    <submittedName>
        <fullName evidence="2">Alkylated DNA repair dioxygenase AlkB</fullName>
    </submittedName>
</protein>
<reference evidence="2 3" key="1">
    <citation type="journal article" date="2013" name="Stand. Genomic Sci.">
        <title>Genomic Encyclopedia of Type Strains, Phase I: The one thousand microbial genomes (KMG-I) project.</title>
        <authorList>
            <person name="Kyrpides N.C."/>
            <person name="Woyke T."/>
            <person name="Eisen J.A."/>
            <person name="Garrity G."/>
            <person name="Lilburn T.G."/>
            <person name="Beck B.J."/>
            <person name="Whitman W.B."/>
            <person name="Hugenholtz P."/>
            <person name="Klenk H.P."/>
        </authorList>
    </citation>
    <scope>NUCLEOTIDE SEQUENCE [LARGE SCALE GENOMIC DNA]</scope>
    <source>
        <strain evidence="2 3">DSM 45044</strain>
    </source>
</reference>
<keyword evidence="3" id="KW-1185">Reference proteome</keyword>
<dbReference type="PANTHER" id="PTHR12463:SF1">
    <property type="entry name" value="2-OXOGLUTARATE AND FE-DEPENDENT OXYGENASE FAMILY PROTEIN"/>
    <property type="match status" value="1"/>
</dbReference>
<dbReference type="AlphaFoldDB" id="A0A562ULH7"/>
<keyword evidence="2" id="KW-0560">Oxidoreductase</keyword>
<accession>A0A562ULH7</accession>
<name>A0A562ULH7_9ACTN</name>
<evidence type="ECO:0000313" key="2">
    <source>
        <dbReference type="EMBL" id="TWJ06467.1"/>
    </source>
</evidence>
<dbReference type="Proteomes" id="UP000321617">
    <property type="component" value="Unassembled WGS sequence"/>
</dbReference>
<comment type="caution">
    <text evidence="2">The sequence shown here is derived from an EMBL/GenBank/DDBJ whole genome shotgun (WGS) entry which is preliminary data.</text>
</comment>
<dbReference type="InterPro" id="IPR005123">
    <property type="entry name" value="Oxoglu/Fe-dep_dioxygenase_dom"/>
</dbReference>
<organism evidence="2 3">
    <name type="scientific">Stackebrandtia albiflava</name>
    <dbReference type="NCBI Taxonomy" id="406432"/>
    <lineage>
        <taxon>Bacteria</taxon>
        <taxon>Bacillati</taxon>
        <taxon>Actinomycetota</taxon>
        <taxon>Actinomycetes</taxon>
        <taxon>Glycomycetales</taxon>
        <taxon>Glycomycetaceae</taxon>
        <taxon>Stackebrandtia</taxon>
    </lineage>
</organism>
<dbReference type="OrthoDB" id="278699at2"/>
<keyword evidence="2" id="KW-0223">Dioxygenase</keyword>
<dbReference type="Pfam" id="PF13532">
    <property type="entry name" value="2OG-FeII_Oxy_2"/>
    <property type="match status" value="1"/>
</dbReference>
<dbReference type="PROSITE" id="PS51471">
    <property type="entry name" value="FE2OG_OXY"/>
    <property type="match status" value="1"/>
</dbReference>
<dbReference type="Gene3D" id="2.60.120.590">
    <property type="entry name" value="Alpha-ketoglutarate-dependent dioxygenase AlkB-like"/>
    <property type="match status" value="1"/>
</dbReference>
<dbReference type="InterPro" id="IPR032857">
    <property type="entry name" value="ALKBH4"/>
</dbReference>
<sequence length="184" mass="20269">MTVPGLRYIPDWLPAAETARLLAAVDTAEWDDTLRRRVQHYGHRYDYGSRRVTTTRPAPPMPEWVTGVLDRLVSEGHMARPDQLIVNEYAPGQGISAHVDHVSGFGPVVASISTGSRCDMDFTHPGTGAKQTVTLDPGGLCLMTGEARYTWRHGIAARRTDPSRHGRIPRGRRVSLTFRTVAAG</sequence>
<dbReference type="GO" id="GO:0070988">
    <property type="term" value="P:demethylation"/>
    <property type="evidence" value="ECO:0007669"/>
    <property type="project" value="InterPro"/>
</dbReference>
<dbReference type="InterPro" id="IPR027450">
    <property type="entry name" value="AlkB-like"/>
</dbReference>
<dbReference type="PANTHER" id="PTHR12463">
    <property type="entry name" value="OXYGENASE-RELATED"/>
    <property type="match status" value="1"/>
</dbReference>
<evidence type="ECO:0000259" key="1">
    <source>
        <dbReference type="PROSITE" id="PS51471"/>
    </source>
</evidence>
<dbReference type="RefSeq" id="WP_147144547.1">
    <property type="nucleotide sequence ID" value="NZ_BAABIJ010000002.1"/>
</dbReference>
<dbReference type="InterPro" id="IPR037151">
    <property type="entry name" value="AlkB-like_sf"/>
</dbReference>
<dbReference type="GO" id="GO:0051213">
    <property type="term" value="F:dioxygenase activity"/>
    <property type="evidence" value="ECO:0007669"/>
    <property type="project" value="UniProtKB-KW"/>
</dbReference>
<dbReference type="GO" id="GO:0032451">
    <property type="term" value="F:demethylase activity"/>
    <property type="evidence" value="ECO:0007669"/>
    <property type="project" value="TreeGrafter"/>
</dbReference>
<dbReference type="EMBL" id="VLLL01000012">
    <property type="protein sequence ID" value="TWJ06467.1"/>
    <property type="molecule type" value="Genomic_DNA"/>
</dbReference>
<dbReference type="SUPFAM" id="SSF51197">
    <property type="entry name" value="Clavaminate synthase-like"/>
    <property type="match status" value="1"/>
</dbReference>